<comment type="caution">
    <text evidence="2">The sequence shown here is derived from an EMBL/GenBank/DDBJ whole genome shotgun (WGS) entry which is preliminary data.</text>
</comment>
<evidence type="ECO:0000313" key="3">
    <source>
        <dbReference type="Proteomes" id="UP001454036"/>
    </source>
</evidence>
<dbReference type="AlphaFoldDB" id="A0AAV3QLX1"/>
<feature type="compositionally biased region" description="Basic residues" evidence="1">
    <location>
        <begin position="43"/>
        <end position="54"/>
    </location>
</feature>
<gene>
    <name evidence="2" type="ORF">LIER_19385</name>
</gene>
<evidence type="ECO:0000256" key="1">
    <source>
        <dbReference type="SAM" id="MobiDB-lite"/>
    </source>
</evidence>
<sequence length="81" mass="9137">MYNSIEKQPFRFDTIGIYGKMNKNATDELMPSSNENNNERPIGRKAVKERKKSGKSLLGDTSSLSSAISELKDEKKHTMSK</sequence>
<organism evidence="2 3">
    <name type="scientific">Lithospermum erythrorhizon</name>
    <name type="common">Purple gromwell</name>
    <name type="synonym">Lithospermum officinale var. erythrorhizon</name>
    <dbReference type="NCBI Taxonomy" id="34254"/>
    <lineage>
        <taxon>Eukaryota</taxon>
        <taxon>Viridiplantae</taxon>
        <taxon>Streptophyta</taxon>
        <taxon>Embryophyta</taxon>
        <taxon>Tracheophyta</taxon>
        <taxon>Spermatophyta</taxon>
        <taxon>Magnoliopsida</taxon>
        <taxon>eudicotyledons</taxon>
        <taxon>Gunneridae</taxon>
        <taxon>Pentapetalae</taxon>
        <taxon>asterids</taxon>
        <taxon>lamiids</taxon>
        <taxon>Boraginales</taxon>
        <taxon>Boraginaceae</taxon>
        <taxon>Boraginoideae</taxon>
        <taxon>Lithospermeae</taxon>
        <taxon>Lithospermum</taxon>
    </lineage>
</organism>
<reference evidence="2 3" key="1">
    <citation type="submission" date="2024-01" db="EMBL/GenBank/DDBJ databases">
        <title>The complete chloroplast genome sequence of Lithospermum erythrorhizon: insights into the phylogenetic relationship among Boraginaceae species and the maternal lineages of purple gromwells.</title>
        <authorList>
            <person name="Okada T."/>
            <person name="Watanabe K."/>
        </authorList>
    </citation>
    <scope>NUCLEOTIDE SEQUENCE [LARGE SCALE GENOMIC DNA]</scope>
</reference>
<proteinExistence type="predicted"/>
<feature type="compositionally biased region" description="Polar residues" evidence="1">
    <location>
        <begin position="59"/>
        <end position="68"/>
    </location>
</feature>
<protein>
    <submittedName>
        <fullName evidence="2">Uncharacterized protein</fullName>
    </submittedName>
</protein>
<accession>A0AAV3QLX1</accession>
<dbReference type="Proteomes" id="UP001454036">
    <property type="component" value="Unassembled WGS sequence"/>
</dbReference>
<name>A0AAV3QLX1_LITER</name>
<dbReference type="EMBL" id="BAABME010004786">
    <property type="protein sequence ID" value="GAA0163548.1"/>
    <property type="molecule type" value="Genomic_DNA"/>
</dbReference>
<feature type="region of interest" description="Disordered" evidence="1">
    <location>
        <begin position="24"/>
        <end position="81"/>
    </location>
</feature>
<feature type="compositionally biased region" description="Basic and acidic residues" evidence="1">
    <location>
        <begin position="70"/>
        <end position="81"/>
    </location>
</feature>
<evidence type="ECO:0000313" key="2">
    <source>
        <dbReference type="EMBL" id="GAA0163548.1"/>
    </source>
</evidence>
<keyword evidence="3" id="KW-1185">Reference proteome</keyword>